<evidence type="ECO:0000313" key="9">
    <source>
        <dbReference type="Proteomes" id="UP001497623"/>
    </source>
</evidence>
<comment type="subcellular location">
    <subcellularLocation>
        <location evidence="1">Nucleus</location>
    </subcellularLocation>
</comment>
<comment type="similarity">
    <text evidence="6">Belongs to the PRP39 family.</text>
</comment>
<dbReference type="InterPro" id="IPR003107">
    <property type="entry name" value="HAT"/>
</dbReference>
<dbReference type="SMART" id="SM00386">
    <property type="entry name" value="HAT"/>
    <property type="match status" value="7"/>
</dbReference>
<proteinExistence type="inferred from homology"/>
<evidence type="ECO:0000256" key="3">
    <source>
        <dbReference type="ARBA" id="ARBA00022737"/>
    </source>
</evidence>
<feature type="compositionally biased region" description="Polar residues" evidence="7">
    <location>
        <begin position="657"/>
        <end position="666"/>
    </location>
</feature>
<dbReference type="SUPFAM" id="SSF48452">
    <property type="entry name" value="TPR-like"/>
    <property type="match status" value="2"/>
</dbReference>
<dbReference type="GO" id="GO:0000243">
    <property type="term" value="C:commitment complex"/>
    <property type="evidence" value="ECO:0007669"/>
    <property type="project" value="TreeGrafter"/>
</dbReference>
<protein>
    <recommendedName>
        <fullName evidence="10">Pre-mRNA-processing factor 39</fullName>
    </recommendedName>
</protein>
<dbReference type="InterPro" id="IPR059164">
    <property type="entry name" value="HAT_PRP39_C"/>
</dbReference>
<dbReference type="Pfam" id="PF23241">
    <property type="entry name" value="HAT_PRP39_C"/>
    <property type="match status" value="1"/>
</dbReference>
<dbReference type="GO" id="GO:0000395">
    <property type="term" value="P:mRNA 5'-splice site recognition"/>
    <property type="evidence" value="ECO:0007669"/>
    <property type="project" value="TreeGrafter"/>
</dbReference>
<keyword evidence="9" id="KW-1185">Reference proteome</keyword>
<dbReference type="GO" id="GO:0005685">
    <property type="term" value="C:U1 snRNP"/>
    <property type="evidence" value="ECO:0007669"/>
    <property type="project" value="TreeGrafter"/>
</dbReference>
<accession>A0AAV2QTB0</accession>
<gene>
    <name evidence="8" type="ORF">MNOR_LOCUS16602</name>
</gene>
<evidence type="ECO:0000256" key="2">
    <source>
        <dbReference type="ARBA" id="ARBA00022664"/>
    </source>
</evidence>
<name>A0AAV2QTB0_MEGNR</name>
<evidence type="ECO:0000256" key="5">
    <source>
        <dbReference type="ARBA" id="ARBA00023242"/>
    </source>
</evidence>
<keyword evidence="5" id="KW-0539">Nucleus</keyword>
<feature type="region of interest" description="Disordered" evidence="7">
    <location>
        <begin position="76"/>
        <end position="99"/>
    </location>
</feature>
<organism evidence="8 9">
    <name type="scientific">Meganyctiphanes norvegica</name>
    <name type="common">Northern krill</name>
    <name type="synonym">Thysanopoda norvegica</name>
    <dbReference type="NCBI Taxonomy" id="48144"/>
    <lineage>
        <taxon>Eukaryota</taxon>
        <taxon>Metazoa</taxon>
        <taxon>Ecdysozoa</taxon>
        <taxon>Arthropoda</taxon>
        <taxon>Crustacea</taxon>
        <taxon>Multicrustacea</taxon>
        <taxon>Malacostraca</taxon>
        <taxon>Eumalacostraca</taxon>
        <taxon>Eucarida</taxon>
        <taxon>Euphausiacea</taxon>
        <taxon>Euphausiidae</taxon>
        <taxon>Meganyctiphanes</taxon>
    </lineage>
</organism>
<dbReference type="FunFam" id="1.25.40.10:FF:000091">
    <property type="entry name" value="Pre-mRNA-processing factor 39"/>
    <property type="match status" value="1"/>
</dbReference>
<sequence>MINKIMEDHSVVPMPVEAPNMAEMYSVDDQYAVENHTITAEPQMVPDPTQLVAEDHSQTEPIQNMEENSMVMGEEEVNQLKRSASSSPSPDEPAAKKRSDEFDKLWKNVNETPSDFQNWTLLLQHVDQLGDLESGREAYDGFFERYPYCYGYWKKYADLERRKGDLGTAMQVFNRGLDAIQLSVDLWIHYLEFVMSSYPEDELHVRSQFERAVDTAGLEFKSDKLWETYINWETAGKRWKNVTQLYERVLATPTSKYMNHWTKFQEHVKKHLPSEVVSVDEFLSLRREVLAELNPTGETPDEAPPGVEASPGEDKVGTNVDEETKAIQKRIIDSRQEIHEKSMGEVKIRWTYEDAIKRPYFHVKPLEKSQLVAWRNYLDFEVKQGNAKQTRVLFERCLIACALYEEFWMRYVRYLEESSAQEEDIRDVYKRACCIHLQAKYRPHLSWAAFEEERGDCEKSLEILGDVTSRVESCLEPWIQLAGVERRRGNIDEAQEVYTRCLEQCKAREDKNIFAQVSLKFARFLSIFVNDSQKALEVLQEAKSFDDSNTGVLLGIVDSAMACRPPKLSDAAAALKSGTEATHQPQTRHMFAHRYFHFMNENGQEPSSVSEGLRTLRDVQAELRQLDKSNEEDFASSNKTDTSMPVSVGYQKRASQEKTNSSSPMNGASGAMTQTGYQQSYQQQPQQQQQQQQQQQGYNQAYQGYNQAYGQHQYQGWGYPSQQGGYGYGPQTWGNYGNYYGQR</sequence>
<dbReference type="PANTHER" id="PTHR17204:SF5">
    <property type="entry name" value="PRE-MRNA-PROCESSING FACTOR 39"/>
    <property type="match status" value="1"/>
</dbReference>
<dbReference type="InterPro" id="IPR011990">
    <property type="entry name" value="TPR-like_helical_dom_sf"/>
</dbReference>
<evidence type="ECO:0000256" key="1">
    <source>
        <dbReference type="ARBA" id="ARBA00004123"/>
    </source>
</evidence>
<feature type="compositionally biased region" description="Polar residues" evidence="7">
    <location>
        <begin position="635"/>
        <end position="645"/>
    </location>
</feature>
<dbReference type="GO" id="GO:0071004">
    <property type="term" value="C:U2-type prespliceosome"/>
    <property type="evidence" value="ECO:0007669"/>
    <property type="project" value="TreeGrafter"/>
</dbReference>
<keyword evidence="4" id="KW-0508">mRNA splicing</keyword>
<evidence type="ECO:0008006" key="10">
    <source>
        <dbReference type="Google" id="ProtNLM"/>
    </source>
</evidence>
<dbReference type="EMBL" id="CAXKWB010010994">
    <property type="protein sequence ID" value="CAL4099757.1"/>
    <property type="molecule type" value="Genomic_DNA"/>
</dbReference>
<dbReference type="PANTHER" id="PTHR17204">
    <property type="entry name" value="PRE-MRNA PROCESSING PROTEIN PRP39-RELATED"/>
    <property type="match status" value="1"/>
</dbReference>
<feature type="compositionally biased region" description="Low complexity" evidence="7">
    <location>
        <begin position="674"/>
        <end position="695"/>
    </location>
</feature>
<dbReference type="Proteomes" id="UP001497623">
    <property type="component" value="Unassembled WGS sequence"/>
</dbReference>
<comment type="caution">
    <text evidence="8">The sequence shown here is derived from an EMBL/GenBank/DDBJ whole genome shotgun (WGS) entry which is preliminary data.</text>
</comment>
<dbReference type="Gene3D" id="1.25.40.10">
    <property type="entry name" value="Tetratricopeptide repeat domain"/>
    <property type="match status" value="2"/>
</dbReference>
<dbReference type="GO" id="GO:0030627">
    <property type="term" value="F:pre-mRNA 5'-splice site binding"/>
    <property type="evidence" value="ECO:0007669"/>
    <property type="project" value="TreeGrafter"/>
</dbReference>
<dbReference type="AlphaFoldDB" id="A0AAV2QTB0"/>
<keyword evidence="3" id="KW-0677">Repeat</keyword>
<evidence type="ECO:0000256" key="4">
    <source>
        <dbReference type="ARBA" id="ARBA00023187"/>
    </source>
</evidence>
<evidence type="ECO:0000256" key="7">
    <source>
        <dbReference type="SAM" id="MobiDB-lite"/>
    </source>
</evidence>
<evidence type="ECO:0000256" key="6">
    <source>
        <dbReference type="ARBA" id="ARBA00038019"/>
    </source>
</evidence>
<feature type="region of interest" description="Disordered" evidence="7">
    <location>
        <begin position="293"/>
        <end position="320"/>
    </location>
</feature>
<dbReference type="Pfam" id="PF23240">
    <property type="entry name" value="HAT_PRP39_N"/>
    <property type="match status" value="1"/>
</dbReference>
<reference evidence="8 9" key="1">
    <citation type="submission" date="2024-05" db="EMBL/GenBank/DDBJ databases">
        <authorList>
            <person name="Wallberg A."/>
        </authorList>
    </citation>
    <scope>NUCLEOTIDE SEQUENCE [LARGE SCALE GENOMIC DNA]</scope>
</reference>
<feature type="region of interest" description="Disordered" evidence="7">
    <location>
        <begin position="626"/>
        <end position="695"/>
    </location>
</feature>
<evidence type="ECO:0000313" key="8">
    <source>
        <dbReference type="EMBL" id="CAL4099757.1"/>
    </source>
</evidence>
<keyword evidence="2" id="KW-0507">mRNA processing</keyword>